<evidence type="ECO:0000313" key="9">
    <source>
        <dbReference type="Proteomes" id="UP001177023"/>
    </source>
</evidence>
<dbReference type="FunFam" id="4.10.1040.10:FF:000001">
    <property type="entry name" value="doublesex- and mab-3-related transcription factor 1"/>
    <property type="match status" value="1"/>
</dbReference>
<dbReference type="GO" id="GO:0000981">
    <property type="term" value="F:DNA-binding transcription factor activity, RNA polymerase II-specific"/>
    <property type="evidence" value="ECO:0007669"/>
    <property type="project" value="TreeGrafter"/>
</dbReference>
<feature type="DNA-binding region" description="DM" evidence="5">
    <location>
        <begin position="28"/>
        <end position="75"/>
    </location>
</feature>
<keyword evidence="3 5" id="KW-0238">DNA-binding</keyword>
<keyword evidence="4 5" id="KW-0539">Nucleus</keyword>
<feature type="region of interest" description="Disordered" evidence="6">
    <location>
        <begin position="115"/>
        <end position="138"/>
    </location>
</feature>
<dbReference type="GO" id="GO:0000978">
    <property type="term" value="F:RNA polymerase II cis-regulatory region sequence-specific DNA binding"/>
    <property type="evidence" value="ECO:0007669"/>
    <property type="project" value="TreeGrafter"/>
</dbReference>
<dbReference type="AlphaFoldDB" id="A0AA36D8N2"/>
<reference evidence="8" key="1">
    <citation type="submission" date="2023-06" db="EMBL/GenBank/DDBJ databases">
        <authorList>
            <person name="Delattre M."/>
        </authorList>
    </citation>
    <scope>NUCLEOTIDE SEQUENCE</scope>
    <source>
        <strain evidence="8">AF72</strain>
    </source>
</reference>
<feature type="DNA-binding region" description="DM" evidence="5">
    <location>
        <begin position="147"/>
        <end position="194"/>
    </location>
</feature>
<evidence type="ECO:0000256" key="6">
    <source>
        <dbReference type="SAM" id="MobiDB-lite"/>
    </source>
</evidence>
<keyword evidence="1 5" id="KW-0479">Metal-binding</keyword>
<comment type="caution">
    <text evidence="8">The sequence shown here is derived from an EMBL/GenBank/DDBJ whole genome shotgun (WGS) entry which is preliminary data.</text>
</comment>
<dbReference type="InterPro" id="IPR001275">
    <property type="entry name" value="DM_DNA-bd"/>
</dbReference>
<feature type="non-terminal residue" evidence="8">
    <location>
        <position position="267"/>
    </location>
</feature>
<feature type="domain" description="DM" evidence="7">
    <location>
        <begin position="147"/>
        <end position="194"/>
    </location>
</feature>
<dbReference type="Gene3D" id="4.10.1040.10">
    <property type="entry name" value="DM DNA-binding domain"/>
    <property type="match status" value="2"/>
</dbReference>
<protein>
    <recommendedName>
        <fullName evidence="7">DM domain-containing protein</fullName>
    </recommendedName>
</protein>
<keyword evidence="2 5" id="KW-0862">Zinc</keyword>
<dbReference type="SUPFAM" id="SSF82927">
    <property type="entry name" value="Cysteine-rich DNA binding domain, (DM domain)"/>
    <property type="match status" value="2"/>
</dbReference>
<gene>
    <name evidence="8" type="ORF">MSPICULIGERA_LOCUS20892</name>
</gene>
<dbReference type="Pfam" id="PF00751">
    <property type="entry name" value="DM"/>
    <property type="match status" value="2"/>
</dbReference>
<evidence type="ECO:0000256" key="5">
    <source>
        <dbReference type="PROSITE-ProRule" id="PRU00070"/>
    </source>
</evidence>
<sequence length="267" mass="29737">MNIMDIVPELFTSISPSQPEAEKRIYYCQRCLNHGLRLQRKNHKQVCQFRNCPCSDCQMVDRRRELNSRLLSMETPGGQGMNTLAQVLSLASSASSISSTSSDAMEAPLNLSCASSAGSELSSPPPPGLLDGPGDLTGKIKERRPNCQRCAQHSVVNRLKGHKRSCPFRECTCAKCQVVVERQRLMADQIKLRRRQKKEKLLLQEKPPQLCPIPSPPAIQVEQLMCMQCTQQALSYSHLLTLLNPASPIEPIATLGALLQHCPHRKE</sequence>
<dbReference type="PANTHER" id="PTHR12322:SF110">
    <property type="entry name" value="DOUBLESEX- AND MAB-3-RELATED TRANSCRIPTION FACTOR DMD-10"/>
    <property type="match status" value="1"/>
</dbReference>
<dbReference type="PROSITE" id="PS40000">
    <property type="entry name" value="DM_1"/>
    <property type="match status" value="2"/>
</dbReference>
<evidence type="ECO:0000259" key="7">
    <source>
        <dbReference type="PROSITE" id="PS50809"/>
    </source>
</evidence>
<dbReference type="Proteomes" id="UP001177023">
    <property type="component" value="Unassembled WGS sequence"/>
</dbReference>
<evidence type="ECO:0000256" key="3">
    <source>
        <dbReference type="ARBA" id="ARBA00023125"/>
    </source>
</evidence>
<keyword evidence="9" id="KW-1185">Reference proteome</keyword>
<dbReference type="InterPro" id="IPR026607">
    <property type="entry name" value="DMRT"/>
</dbReference>
<name>A0AA36D8N2_9BILA</name>
<dbReference type="PROSITE" id="PS50809">
    <property type="entry name" value="DM_2"/>
    <property type="match status" value="2"/>
</dbReference>
<dbReference type="EMBL" id="CATQJA010002664">
    <property type="protein sequence ID" value="CAJ0582762.1"/>
    <property type="molecule type" value="Genomic_DNA"/>
</dbReference>
<organism evidence="8 9">
    <name type="scientific">Mesorhabditis spiculigera</name>
    <dbReference type="NCBI Taxonomy" id="96644"/>
    <lineage>
        <taxon>Eukaryota</taxon>
        <taxon>Metazoa</taxon>
        <taxon>Ecdysozoa</taxon>
        <taxon>Nematoda</taxon>
        <taxon>Chromadorea</taxon>
        <taxon>Rhabditida</taxon>
        <taxon>Rhabditina</taxon>
        <taxon>Rhabditomorpha</taxon>
        <taxon>Rhabditoidea</taxon>
        <taxon>Rhabditidae</taxon>
        <taxon>Mesorhabditinae</taxon>
        <taxon>Mesorhabditis</taxon>
    </lineage>
</organism>
<comment type="subcellular location">
    <subcellularLocation>
        <location evidence="5">Nucleus</location>
    </subcellularLocation>
</comment>
<dbReference type="SMART" id="SM00301">
    <property type="entry name" value="DM"/>
    <property type="match status" value="2"/>
</dbReference>
<dbReference type="PANTHER" id="PTHR12322">
    <property type="entry name" value="DOUBLESEX AND MAB-3 RELATED TRANSCRIPTION FACTOR DMRT"/>
    <property type="match status" value="1"/>
</dbReference>
<dbReference type="GO" id="GO:0005634">
    <property type="term" value="C:nucleus"/>
    <property type="evidence" value="ECO:0007669"/>
    <property type="project" value="UniProtKB-SubCell"/>
</dbReference>
<dbReference type="GO" id="GO:0007548">
    <property type="term" value="P:sex differentiation"/>
    <property type="evidence" value="ECO:0007669"/>
    <property type="project" value="TreeGrafter"/>
</dbReference>
<feature type="domain" description="DM" evidence="7">
    <location>
        <begin position="28"/>
        <end position="75"/>
    </location>
</feature>
<evidence type="ECO:0000313" key="8">
    <source>
        <dbReference type="EMBL" id="CAJ0582762.1"/>
    </source>
</evidence>
<evidence type="ECO:0000256" key="4">
    <source>
        <dbReference type="ARBA" id="ARBA00023242"/>
    </source>
</evidence>
<accession>A0AA36D8N2</accession>
<dbReference type="GO" id="GO:0046872">
    <property type="term" value="F:metal ion binding"/>
    <property type="evidence" value="ECO:0007669"/>
    <property type="project" value="UniProtKB-KW"/>
</dbReference>
<evidence type="ECO:0000256" key="2">
    <source>
        <dbReference type="ARBA" id="ARBA00022833"/>
    </source>
</evidence>
<proteinExistence type="predicted"/>
<dbReference type="InterPro" id="IPR036407">
    <property type="entry name" value="DM_DNA-bd_sf"/>
</dbReference>
<evidence type="ECO:0000256" key="1">
    <source>
        <dbReference type="ARBA" id="ARBA00022723"/>
    </source>
</evidence>